<proteinExistence type="predicted"/>
<keyword evidence="3" id="KW-1185">Reference proteome</keyword>
<dbReference type="EMBL" id="JAHRIQ010097685">
    <property type="protein sequence ID" value="MEQ2253409.1"/>
    <property type="molecule type" value="Genomic_DNA"/>
</dbReference>
<comment type="caution">
    <text evidence="2">The sequence shown here is derived from an EMBL/GenBank/DDBJ whole genome shotgun (WGS) entry which is preliminary data.</text>
</comment>
<evidence type="ECO:0000313" key="2">
    <source>
        <dbReference type="EMBL" id="MEQ2253409.1"/>
    </source>
</evidence>
<feature type="region of interest" description="Disordered" evidence="1">
    <location>
        <begin position="1"/>
        <end position="38"/>
    </location>
</feature>
<gene>
    <name evidence="2" type="ORF">ILYODFUR_031787</name>
</gene>
<dbReference type="Proteomes" id="UP001482620">
    <property type="component" value="Unassembled WGS sequence"/>
</dbReference>
<sequence length="103" mass="11138">MQLPSSCLHFGPTQTQNLTQSGSGSGRLGRPRKPDPQMLKLASGTWNVTLLVGRSLRLCGMLRPSELDSLITQAEVTEAVTECTEAVHSQVQNGGDEDQLFQV</sequence>
<evidence type="ECO:0000256" key="1">
    <source>
        <dbReference type="SAM" id="MobiDB-lite"/>
    </source>
</evidence>
<reference evidence="2 3" key="1">
    <citation type="submission" date="2021-06" db="EMBL/GenBank/DDBJ databases">
        <authorList>
            <person name="Palmer J.M."/>
        </authorList>
    </citation>
    <scope>NUCLEOTIDE SEQUENCE [LARGE SCALE GENOMIC DNA]</scope>
    <source>
        <strain evidence="3">if_2019</strain>
        <tissue evidence="2">Muscle</tissue>
    </source>
</reference>
<protein>
    <submittedName>
        <fullName evidence="2">Uncharacterized protein</fullName>
    </submittedName>
</protein>
<accession>A0ABV0V8Q6</accession>
<organism evidence="2 3">
    <name type="scientific">Ilyodon furcidens</name>
    <name type="common">goldbreast splitfin</name>
    <dbReference type="NCBI Taxonomy" id="33524"/>
    <lineage>
        <taxon>Eukaryota</taxon>
        <taxon>Metazoa</taxon>
        <taxon>Chordata</taxon>
        <taxon>Craniata</taxon>
        <taxon>Vertebrata</taxon>
        <taxon>Euteleostomi</taxon>
        <taxon>Actinopterygii</taxon>
        <taxon>Neopterygii</taxon>
        <taxon>Teleostei</taxon>
        <taxon>Neoteleostei</taxon>
        <taxon>Acanthomorphata</taxon>
        <taxon>Ovalentaria</taxon>
        <taxon>Atherinomorphae</taxon>
        <taxon>Cyprinodontiformes</taxon>
        <taxon>Goodeidae</taxon>
        <taxon>Ilyodon</taxon>
    </lineage>
</organism>
<evidence type="ECO:0000313" key="3">
    <source>
        <dbReference type="Proteomes" id="UP001482620"/>
    </source>
</evidence>
<name>A0ABV0V8Q6_9TELE</name>